<dbReference type="PANTHER" id="PTHR12461">
    <property type="entry name" value="HYPOXIA-INDUCIBLE FACTOR 1 ALPHA INHIBITOR-RELATED"/>
    <property type="match status" value="1"/>
</dbReference>
<dbReference type="OrthoDB" id="44887at2759"/>
<dbReference type="Pfam" id="PF13621">
    <property type="entry name" value="Cupin_8"/>
    <property type="match status" value="1"/>
</dbReference>
<protein>
    <recommendedName>
        <fullName evidence="2">JmjC domain-containing protein</fullName>
    </recommendedName>
</protein>
<reference evidence="4" key="1">
    <citation type="journal article" date="2023" name="Commun. Biol.">
        <title>Genome analysis of Parmales, the sister group of diatoms, reveals the evolutionary specialization of diatoms from phago-mixotrophs to photoautotrophs.</title>
        <authorList>
            <person name="Ban H."/>
            <person name="Sato S."/>
            <person name="Yoshikawa S."/>
            <person name="Yamada K."/>
            <person name="Nakamura Y."/>
            <person name="Ichinomiya M."/>
            <person name="Sato N."/>
            <person name="Blanc-Mathieu R."/>
            <person name="Endo H."/>
            <person name="Kuwata A."/>
            <person name="Ogata H."/>
        </authorList>
    </citation>
    <scope>NUCLEOTIDE SEQUENCE [LARGE SCALE GENOMIC DNA]</scope>
    <source>
        <strain evidence="4">NIES 3701</strain>
    </source>
</reference>
<proteinExistence type="predicted"/>
<name>A0A9W7C4P8_9STRA</name>
<feature type="chain" id="PRO_5040745822" description="JmjC domain-containing protein" evidence="1">
    <location>
        <begin position="25"/>
        <end position="325"/>
    </location>
</feature>
<dbReference type="EMBL" id="BRXY01000583">
    <property type="protein sequence ID" value="GMI01872.1"/>
    <property type="molecule type" value="Genomic_DNA"/>
</dbReference>
<dbReference type="Proteomes" id="UP001165085">
    <property type="component" value="Unassembled WGS sequence"/>
</dbReference>
<gene>
    <name evidence="3" type="ORF">TrST_g10444</name>
</gene>
<dbReference type="InterPro" id="IPR003347">
    <property type="entry name" value="JmjC_dom"/>
</dbReference>
<keyword evidence="4" id="KW-1185">Reference proteome</keyword>
<dbReference type="PROSITE" id="PS51184">
    <property type="entry name" value="JMJC"/>
    <property type="match status" value="1"/>
</dbReference>
<evidence type="ECO:0000313" key="3">
    <source>
        <dbReference type="EMBL" id="GMI01872.1"/>
    </source>
</evidence>
<dbReference type="InterPro" id="IPR041667">
    <property type="entry name" value="Cupin_8"/>
</dbReference>
<dbReference type="SUPFAM" id="SSF51197">
    <property type="entry name" value="Clavaminate synthase-like"/>
    <property type="match status" value="1"/>
</dbReference>
<keyword evidence="1" id="KW-0732">Signal</keyword>
<sequence length="325" mass="36797">MSPSTNPRPLVTAIILPFAVALLAKFFFDPQQGEFDFEELWVRAKLPQITKIEVININGGDILDIDSIYDASGNTLPRVIRGATNMSTFPPHNKWKSSFGTEDSFLLEQFRGHQGFMTLVSEMIYFRGTDAFTGKDPKIKVLKGDSGVDWLFGSEGNSRGWSRRKTAYMGLIDIRDFPEIMNDLDSLPTFMRKDSSHNLQYGDHHQSMALWVGRGDADSGLHFDTNFGGFMYLVSGRKQVMMFPNEDAAYLYMRGGSHRMESSLFLGDILERRDEKKYELLQKTTPYLAVMEAGDALYIPNKWFHEVYSQGNPSIGVSAWIHQAG</sequence>
<dbReference type="AlphaFoldDB" id="A0A9W7C4P8"/>
<dbReference type="Gene3D" id="2.60.120.650">
    <property type="entry name" value="Cupin"/>
    <property type="match status" value="1"/>
</dbReference>
<evidence type="ECO:0000259" key="2">
    <source>
        <dbReference type="PROSITE" id="PS51184"/>
    </source>
</evidence>
<feature type="domain" description="JmjC" evidence="2">
    <location>
        <begin position="176"/>
        <end position="325"/>
    </location>
</feature>
<accession>A0A9W7C4P8</accession>
<comment type="caution">
    <text evidence="3">The sequence shown here is derived from an EMBL/GenBank/DDBJ whole genome shotgun (WGS) entry which is preliminary data.</text>
</comment>
<evidence type="ECO:0000313" key="4">
    <source>
        <dbReference type="Proteomes" id="UP001165085"/>
    </source>
</evidence>
<dbReference type="PANTHER" id="PTHR12461:SF105">
    <property type="entry name" value="HYPOXIA-INDUCIBLE FACTOR 1-ALPHA INHIBITOR"/>
    <property type="match status" value="1"/>
</dbReference>
<feature type="signal peptide" evidence="1">
    <location>
        <begin position="1"/>
        <end position="24"/>
    </location>
</feature>
<organism evidence="3 4">
    <name type="scientific">Triparma strigata</name>
    <dbReference type="NCBI Taxonomy" id="1606541"/>
    <lineage>
        <taxon>Eukaryota</taxon>
        <taxon>Sar</taxon>
        <taxon>Stramenopiles</taxon>
        <taxon>Ochrophyta</taxon>
        <taxon>Bolidophyceae</taxon>
        <taxon>Parmales</taxon>
        <taxon>Triparmaceae</taxon>
        <taxon>Triparma</taxon>
    </lineage>
</organism>
<evidence type="ECO:0000256" key="1">
    <source>
        <dbReference type="SAM" id="SignalP"/>
    </source>
</evidence>